<feature type="compositionally biased region" description="Basic and acidic residues" evidence="1">
    <location>
        <begin position="100"/>
        <end position="109"/>
    </location>
</feature>
<evidence type="ECO:0000256" key="1">
    <source>
        <dbReference type="SAM" id="MobiDB-lite"/>
    </source>
</evidence>
<name>W6ZB03_COCMI</name>
<dbReference type="OrthoDB" id="3692853at2759"/>
<proteinExistence type="predicted"/>
<dbReference type="Proteomes" id="UP000054032">
    <property type="component" value="Unassembled WGS sequence"/>
</dbReference>
<evidence type="ECO:0000313" key="2">
    <source>
        <dbReference type="EMBL" id="EUC40891.1"/>
    </source>
</evidence>
<feature type="compositionally biased region" description="Polar residues" evidence="1">
    <location>
        <begin position="216"/>
        <end position="232"/>
    </location>
</feature>
<organism evidence="2 3">
    <name type="scientific">Bipolaris oryzae ATCC 44560</name>
    <dbReference type="NCBI Taxonomy" id="930090"/>
    <lineage>
        <taxon>Eukaryota</taxon>
        <taxon>Fungi</taxon>
        <taxon>Dikarya</taxon>
        <taxon>Ascomycota</taxon>
        <taxon>Pezizomycotina</taxon>
        <taxon>Dothideomycetes</taxon>
        <taxon>Pleosporomycetidae</taxon>
        <taxon>Pleosporales</taxon>
        <taxon>Pleosporineae</taxon>
        <taxon>Pleosporaceae</taxon>
        <taxon>Bipolaris</taxon>
    </lineage>
</organism>
<dbReference type="RefSeq" id="XP_007692607.1">
    <property type="nucleotide sequence ID" value="XM_007694417.1"/>
</dbReference>
<reference evidence="2 3" key="1">
    <citation type="journal article" date="2013" name="PLoS Genet.">
        <title>Comparative genome structure, secondary metabolite, and effector coding capacity across Cochliobolus pathogens.</title>
        <authorList>
            <person name="Condon B.J."/>
            <person name="Leng Y."/>
            <person name="Wu D."/>
            <person name="Bushley K.E."/>
            <person name="Ohm R.A."/>
            <person name="Otillar R."/>
            <person name="Martin J."/>
            <person name="Schackwitz W."/>
            <person name="Grimwood J."/>
            <person name="MohdZainudin N."/>
            <person name="Xue C."/>
            <person name="Wang R."/>
            <person name="Manning V.A."/>
            <person name="Dhillon B."/>
            <person name="Tu Z.J."/>
            <person name="Steffenson B.J."/>
            <person name="Salamov A."/>
            <person name="Sun H."/>
            <person name="Lowry S."/>
            <person name="LaButti K."/>
            <person name="Han J."/>
            <person name="Copeland A."/>
            <person name="Lindquist E."/>
            <person name="Barry K."/>
            <person name="Schmutz J."/>
            <person name="Baker S.E."/>
            <person name="Ciuffetti L.M."/>
            <person name="Grigoriev I.V."/>
            <person name="Zhong S."/>
            <person name="Turgeon B.G."/>
        </authorList>
    </citation>
    <scope>NUCLEOTIDE SEQUENCE [LARGE SCALE GENOMIC DNA]</scope>
    <source>
        <strain evidence="2 3">ATCC 44560</strain>
    </source>
</reference>
<gene>
    <name evidence="2" type="ORF">COCMIDRAFT_107645</name>
</gene>
<feature type="region of interest" description="Disordered" evidence="1">
    <location>
        <begin position="185"/>
        <end position="247"/>
    </location>
</feature>
<evidence type="ECO:0000313" key="3">
    <source>
        <dbReference type="Proteomes" id="UP000054032"/>
    </source>
</evidence>
<feature type="compositionally biased region" description="Polar residues" evidence="1">
    <location>
        <begin position="115"/>
        <end position="128"/>
    </location>
</feature>
<dbReference type="GeneID" id="19119091"/>
<accession>W6ZB03</accession>
<feature type="compositionally biased region" description="Polar residues" evidence="1">
    <location>
        <begin position="1"/>
        <end position="14"/>
    </location>
</feature>
<keyword evidence="3" id="KW-1185">Reference proteome</keyword>
<feature type="non-terminal residue" evidence="2">
    <location>
        <position position="1"/>
    </location>
</feature>
<feature type="region of interest" description="Disordered" evidence="1">
    <location>
        <begin position="1"/>
        <end position="40"/>
    </location>
</feature>
<dbReference type="HOGENOM" id="CLU_066248_0_0_1"/>
<dbReference type="STRING" id="930090.W6ZB03"/>
<sequence>FSISHTQDSLQIIQYSGPPKPKQTSRRNPSKALSSKDSLKFNTKLDNKEDFVPTSDRVEVISSTYLVGEGSSKISGSRGGEDSDISNYDDFAPQNDSEGEEFKRNFREGTEDESSNQPAPSENTNQETMVIIKDSQPSSDRDHGSSHENNAGTQIGDRLEVSSITAPVLRGGECPIDVRNVVDSDAFGQEKTQMSGFPRRKSPSTPPTSSSKMDIEQSTQGSPPTIENTSNCVADPQAETLPANQAPHSIVKHDIEAAPQAQCAPSEAAKAAPLWWQAVL</sequence>
<dbReference type="EMBL" id="KI964133">
    <property type="protein sequence ID" value="EUC40891.1"/>
    <property type="molecule type" value="Genomic_DNA"/>
</dbReference>
<dbReference type="KEGG" id="bor:COCMIDRAFT_107645"/>
<protein>
    <submittedName>
        <fullName evidence="2">Uncharacterized protein</fullName>
    </submittedName>
</protein>
<feature type="region of interest" description="Disordered" evidence="1">
    <location>
        <begin position="62"/>
        <end position="160"/>
    </location>
</feature>
<dbReference type="AlphaFoldDB" id="W6ZB03"/>